<evidence type="ECO:0000256" key="5">
    <source>
        <dbReference type="ARBA" id="ARBA00023136"/>
    </source>
</evidence>
<comment type="caution">
    <text evidence="6">The sequence shown here is derived from an EMBL/GenBank/DDBJ whole genome shotgun (WGS) entry which is preliminary data.</text>
</comment>
<comment type="subcellular location">
    <subcellularLocation>
        <location evidence="1">Membrane</location>
        <topology evidence="1">Single-pass type II membrane protein</topology>
    </subcellularLocation>
</comment>
<keyword evidence="3" id="KW-0735">Signal-anchor</keyword>
<dbReference type="PANTHER" id="PTHR31392:SF1">
    <property type="entry name" value="ALPHA-1,3-MANNOSYLTRANSFERASE MNN1-RELATED"/>
    <property type="match status" value="1"/>
</dbReference>
<sequence>MDSSLLLWNKKRQPRATAVLASFVSLNKVDRPPSDADKELFFVACELAETQYAFSDVGVGATADDVMGYGEFNSLYCGQPAQFYLRNYKTRVGNVSAAQVQRVLARQRFYDISVEWEHNAITIENELEQTQADDLANTKLEFVMEQLSNGAPFDEYYAKTGTMAGATDPAFTPTSLKSLVTEETKERAEYMDEATKRAEIERKLETRLIHSLSTLSQQTTSMQRGIVLPLYRNITTLSVSLILQLRSLGVDLPIEAPHCGDLMKVTEKR</sequence>
<keyword evidence="2" id="KW-0812">Transmembrane</keyword>
<keyword evidence="4" id="KW-1133">Transmembrane helix</keyword>
<dbReference type="AlphaFoldDB" id="A0AAU9LSQ7"/>
<accession>A0AAU9LSQ7</accession>
<keyword evidence="5" id="KW-0472">Membrane</keyword>
<evidence type="ECO:0000256" key="3">
    <source>
        <dbReference type="ARBA" id="ARBA00022968"/>
    </source>
</evidence>
<gene>
    <name evidence="6" type="ORF">PBS003_LOCUS9483</name>
</gene>
<protein>
    <submittedName>
        <fullName evidence="6">Uncharacterized protein</fullName>
    </submittedName>
</protein>
<dbReference type="Proteomes" id="UP001160483">
    <property type="component" value="Unassembled WGS sequence"/>
</dbReference>
<organism evidence="6 7">
    <name type="scientific">Peronospora belbahrii</name>
    <dbReference type="NCBI Taxonomy" id="622444"/>
    <lineage>
        <taxon>Eukaryota</taxon>
        <taxon>Sar</taxon>
        <taxon>Stramenopiles</taxon>
        <taxon>Oomycota</taxon>
        <taxon>Peronosporomycetes</taxon>
        <taxon>Peronosporales</taxon>
        <taxon>Peronosporaceae</taxon>
        <taxon>Peronospora</taxon>
    </lineage>
</organism>
<evidence type="ECO:0000313" key="7">
    <source>
        <dbReference type="Proteomes" id="UP001160483"/>
    </source>
</evidence>
<dbReference type="GO" id="GO:0000033">
    <property type="term" value="F:alpha-1,3-mannosyltransferase activity"/>
    <property type="evidence" value="ECO:0007669"/>
    <property type="project" value="TreeGrafter"/>
</dbReference>
<dbReference type="GO" id="GO:0016020">
    <property type="term" value="C:membrane"/>
    <property type="evidence" value="ECO:0007669"/>
    <property type="project" value="UniProtKB-SubCell"/>
</dbReference>
<evidence type="ECO:0000256" key="4">
    <source>
        <dbReference type="ARBA" id="ARBA00022989"/>
    </source>
</evidence>
<reference evidence="6" key="1">
    <citation type="submission" date="2021-11" db="EMBL/GenBank/DDBJ databases">
        <authorList>
            <person name="Islam A."/>
            <person name="Islam S."/>
            <person name="Flora M.S."/>
            <person name="Rahman M."/>
            <person name="Ziaur R.M."/>
            <person name="Epstein J.H."/>
            <person name="Hassan M."/>
            <person name="Klassen M."/>
            <person name="Woodard K."/>
            <person name="Webb A."/>
            <person name="Webby R.J."/>
            <person name="El Zowalaty M.E."/>
        </authorList>
    </citation>
    <scope>NUCLEOTIDE SEQUENCE</scope>
    <source>
        <strain evidence="6">Pbs3</strain>
    </source>
</reference>
<evidence type="ECO:0000256" key="2">
    <source>
        <dbReference type="ARBA" id="ARBA00022692"/>
    </source>
</evidence>
<evidence type="ECO:0000313" key="6">
    <source>
        <dbReference type="EMBL" id="CAH0482906.1"/>
    </source>
</evidence>
<dbReference type="EMBL" id="CAKKTJ010000336">
    <property type="protein sequence ID" value="CAH0482906.1"/>
    <property type="molecule type" value="Genomic_DNA"/>
</dbReference>
<dbReference type="PANTHER" id="PTHR31392">
    <property type="entry name" value="ALPHA-1,3-MANNOSYLTRANSFERASE MNN1-RELATED"/>
    <property type="match status" value="1"/>
</dbReference>
<proteinExistence type="predicted"/>
<dbReference type="GO" id="GO:0005794">
    <property type="term" value="C:Golgi apparatus"/>
    <property type="evidence" value="ECO:0007669"/>
    <property type="project" value="TreeGrafter"/>
</dbReference>
<dbReference type="GO" id="GO:0006493">
    <property type="term" value="P:protein O-linked glycosylation"/>
    <property type="evidence" value="ECO:0007669"/>
    <property type="project" value="TreeGrafter"/>
</dbReference>
<evidence type="ECO:0000256" key="1">
    <source>
        <dbReference type="ARBA" id="ARBA00004606"/>
    </source>
</evidence>
<name>A0AAU9LSQ7_9STRA</name>